<proteinExistence type="predicted"/>
<protein>
    <submittedName>
        <fullName evidence="11">Unannotated protein</fullName>
    </submittedName>
</protein>
<feature type="transmembrane region" description="Helical" evidence="8">
    <location>
        <begin position="269"/>
        <end position="287"/>
    </location>
</feature>
<evidence type="ECO:0000256" key="4">
    <source>
        <dbReference type="ARBA" id="ARBA00022741"/>
    </source>
</evidence>
<dbReference type="PANTHER" id="PTHR43394:SF1">
    <property type="entry name" value="ATP-BINDING CASSETTE SUB-FAMILY B MEMBER 10, MITOCHONDRIAL"/>
    <property type="match status" value="1"/>
</dbReference>
<dbReference type="PROSITE" id="PS50893">
    <property type="entry name" value="ABC_TRANSPORTER_2"/>
    <property type="match status" value="1"/>
</dbReference>
<dbReference type="GO" id="GO:0016020">
    <property type="term" value="C:membrane"/>
    <property type="evidence" value="ECO:0007669"/>
    <property type="project" value="UniProtKB-SubCell"/>
</dbReference>
<dbReference type="PROSITE" id="PS00211">
    <property type="entry name" value="ABC_TRANSPORTER_1"/>
    <property type="match status" value="1"/>
</dbReference>
<evidence type="ECO:0000256" key="5">
    <source>
        <dbReference type="ARBA" id="ARBA00022840"/>
    </source>
</evidence>
<dbReference type="FunFam" id="3.40.50.300:FF:000287">
    <property type="entry name" value="Multidrug ABC transporter ATP-binding protein"/>
    <property type="match status" value="1"/>
</dbReference>
<evidence type="ECO:0000256" key="1">
    <source>
        <dbReference type="ARBA" id="ARBA00004141"/>
    </source>
</evidence>
<dbReference type="Pfam" id="PF00664">
    <property type="entry name" value="ABC_membrane"/>
    <property type="match status" value="1"/>
</dbReference>
<evidence type="ECO:0000256" key="6">
    <source>
        <dbReference type="ARBA" id="ARBA00022989"/>
    </source>
</evidence>
<keyword evidence="6 8" id="KW-1133">Transmembrane helix</keyword>
<dbReference type="Pfam" id="PF00005">
    <property type="entry name" value="ABC_tran"/>
    <property type="match status" value="1"/>
</dbReference>
<dbReference type="AlphaFoldDB" id="A0A6J5YEJ5"/>
<keyword evidence="7 8" id="KW-0472">Membrane</keyword>
<evidence type="ECO:0000259" key="9">
    <source>
        <dbReference type="PROSITE" id="PS50893"/>
    </source>
</evidence>
<evidence type="ECO:0000256" key="2">
    <source>
        <dbReference type="ARBA" id="ARBA00022448"/>
    </source>
</evidence>
<organism evidence="11">
    <name type="scientific">freshwater metagenome</name>
    <dbReference type="NCBI Taxonomy" id="449393"/>
    <lineage>
        <taxon>unclassified sequences</taxon>
        <taxon>metagenomes</taxon>
        <taxon>ecological metagenomes</taxon>
    </lineage>
</organism>
<comment type="subcellular location">
    <subcellularLocation>
        <location evidence="1">Membrane</location>
        <topology evidence="1">Multi-pass membrane protein</topology>
    </subcellularLocation>
</comment>
<dbReference type="GO" id="GO:0016887">
    <property type="term" value="F:ATP hydrolysis activity"/>
    <property type="evidence" value="ECO:0007669"/>
    <property type="project" value="InterPro"/>
</dbReference>
<dbReference type="CDD" id="cd18550">
    <property type="entry name" value="ABC_6TM_exporter_like"/>
    <property type="match status" value="1"/>
</dbReference>
<sequence>MQSPNMHMMSMMSANRDAIAGQKFGRRTIMRVLSFARPYRKAITLFVIVIVLQALLGLAPALLFRQIIDVAIPQSRRGLLHVLAAAVVLAAVFNAVLSFVERFYSSRIGEGLIFDLRSRLFNHVQGMPIGFFTRTQTGALMSRMNNDVIGAQRAVTTTLGSVVSNVIVLVTTLTAMIILEWRLTLLGLIVLPVFIIPAKRVGRRLSSITREGFDLNAVMNTQMTERFNVSGALLVKLFGDHDQESKEFSDRAARVRDIGIRSAMYSRTFLIALALVGALGTAMVYWLGGQLVISDAISLGTLVAMAALVTRIYDPLTALSNARVDIMTALVSFDRVFEVLDLNNPLVDRPGAIDLVDARGAIEFDHLTFRYPSGADISLRSLEIGTSGSVDDGPGAEVLHDVNATIEPGQLIALVGPSGAGKTTLSSLVPRLYDVSEGSLRIDGHDVRDLTLDSLRSAVGVVSQDPHLFHDTVAANLLYARPTATREELATACRAAQIHDVIAALPDGYDTVVGERGHRLSGGEKQRLAIARVLVKDPAIVILDEATSHLDSENESLVQQALAHALRGRTALVIAHRLSTITDADQILVLDGGRVVERGRHDDLMHDEGLYADLYRTLLRGDAEGFDRTP</sequence>
<feature type="domain" description="ABC transmembrane type-1" evidence="10">
    <location>
        <begin position="45"/>
        <end position="328"/>
    </location>
</feature>
<feature type="domain" description="ABC transporter" evidence="9">
    <location>
        <begin position="379"/>
        <end position="617"/>
    </location>
</feature>
<dbReference type="EMBL" id="CAFBNC010000015">
    <property type="protein sequence ID" value="CAB4928245.1"/>
    <property type="molecule type" value="Genomic_DNA"/>
</dbReference>
<dbReference type="InterPro" id="IPR017871">
    <property type="entry name" value="ABC_transporter-like_CS"/>
</dbReference>
<dbReference type="GO" id="GO:0015421">
    <property type="term" value="F:ABC-type oligopeptide transporter activity"/>
    <property type="evidence" value="ECO:0007669"/>
    <property type="project" value="TreeGrafter"/>
</dbReference>
<feature type="transmembrane region" description="Helical" evidence="8">
    <location>
        <begin position="293"/>
        <end position="313"/>
    </location>
</feature>
<dbReference type="SUPFAM" id="SSF52540">
    <property type="entry name" value="P-loop containing nucleoside triphosphate hydrolases"/>
    <property type="match status" value="1"/>
</dbReference>
<keyword evidence="2" id="KW-0813">Transport</keyword>
<evidence type="ECO:0000256" key="7">
    <source>
        <dbReference type="ARBA" id="ARBA00023136"/>
    </source>
</evidence>
<evidence type="ECO:0000256" key="8">
    <source>
        <dbReference type="SAM" id="Phobius"/>
    </source>
</evidence>
<dbReference type="InterPro" id="IPR036640">
    <property type="entry name" value="ABC1_TM_sf"/>
</dbReference>
<dbReference type="InterPro" id="IPR011527">
    <property type="entry name" value="ABC1_TM_dom"/>
</dbReference>
<name>A0A6J5YEJ5_9ZZZZ</name>
<dbReference type="EMBL" id="CAEMXZ010000018">
    <property type="protein sequence ID" value="CAB4322857.1"/>
    <property type="molecule type" value="Genomic_DNA"/>
</dbReference>
<dbReference type="GO" id="GO:0005524">
    <property type="term" value="F:ATP binding"/>
    <property type="evidence" value="ECO:0007669"/>
    <property type="project" value="UniProtKB-KW"/>
</dbReference>
<feature type="transmembrane region" description="Helical" evidence="8">
    <location>
        <begin position="185"/>
        <end position="202"/>
    </location>
</feature>
<dbReference type="SUPFAM" id="SSF90123">
    <property type="entry name" value="ABC transporter transmembrane region"/>
    <property type="match status" value="1"/>
</dbReference>
<dbReference type="Gene3D" id="1.20.1560.10">
    <property type="entry name" value="ABC transporter type 1, transmembrane domain"/>
    <property type="match status" value="1"/>
</dbReference>
<keyword evidence="5" id="KW-0067">ATP-binding</keyword>
<evidence type="ECO:0000313" key="12">
    <source>
        <dbReference type="EMBL" id="CAB4928245.1"/>
    </source>
</evidence>
<evidence type="ECO:0000313" key="11">
    <source>
        <dbReference type="EMBL" id="CAB4322857.1"/>
    </source>
</evidence>
<keyword evidence="4" id="KW-0547">Nucleotide-binding</keyword>
<keyword evidence="3 8" id="KW-0812">Transmembrane</keyword>
<feature type="transmembrane region" description="Helical" evidence="8">
    <location>
        <begin position="79"/>
        <end position="100"/>
    </location>
</feature>
<dbReference type="InterPro" id="IPR027417">
    <property type="entry name" value="P-loop_NTPase"/>
</dbReference>
<accession>A0A6J5YEJ5</accession>
<reference evidence="11" key="1">
    <citation type="submission" date="2020-05" db="EMBL/GenBank/DDBJ databases">
        <authorList>
            <person name="Chiriac C."/>
            <person name="Salcher M."/>
            <person name="Ghai R."/>
            <person name="Kavagutti S V."/>
        </authorList>
    </citation>
    <scope>NUCLEOTIDE SEQUENCE</scope>
</reference>
<dbReference type="InterPro" id="IPR003593">
    <property type="entry name" value="AAA+_ATPase"/>
</dbReference>
<dbReference type="InterPro" id="IPR039421">
    <property type="entry name" value="Type_1_exporter"/>
</dbReference>
<dbReference type="InterPro" id="IPR003439">
    <property type="entry name" value="ABC_transporter-like_ATP-bd"/>
</dbReference>
<evidence type="ECO:0000259" key="10">
    <source>
        <dbReference type="PROSITE" id="PS50929"/>
    </source>
</evidence>
<dbReference type="Gene3D" id="3.40.50.300">
    <property type="entry name" value="P-loop containing nucleotide triphosphate hydrolases"/>
    <property type="match status" value="1"/>
</dbReference>
<dbReference type="PROSITE" id="PS50929">
    <property type="entry name" value="ABC_TM1F"/>
    <property type="match status" value="1"/>
</dbReference>
<dbReference type="PANTHER" id="PTHR43394">
    <property type="entry name" value="ATP-DEPENDENT PERMEASE MDL1, MITOCHONDRIAL"/>
    <property type="match status" value="1"/>
</dbReference>
<dbReference type="SMART" id="SM00382">
    <property type="entry name" value="AAA"/>
    <property type="match status" value="1"/>
</dbReference>
<feature type="transmembrane region" description="Helical" evidence="8">
    <location>
        <begin position="154"/>
        <end position="179"/>
    </location>
</feature>
<gene>
    <name evidence="11" type="ORF">UFOPK1392_00597</name>
    <name evidence="12" type="ORF">UFOPK3733_00509</name>
</gene>
<evidence type="ECO:0000256" key="3">
    <source>
        <dbReference type="ARBA" id="ARBA00022692"/>
    </source>
</evidence>